<dbReference type="SMART" id="SM01057">
    <property type="entry name" value="Carb_anhydrase"/>
    <property type="match status" value="1"/>
</dbReference>
<evidence type="ECO:0000259" key="2">
    <source>
        <dbReference type="SMART" id="SM01057"/>
    </source>
</evidence>
<dbReference type="GO" id="GO:0006730">
    <property type="term" value="P:one-carbon metabolic process"/>
    <property type="evidence" value="ECO:0007669"/>
    <property type="project" value="TreeGrafter"/>
</dbReference>
<dbReference type="Gene3D" id="3.10.200.10">
    <property type="entry name" value="Alpha carbonic anhydrase"/>
    <property type="match status" value="2"/>
</dbReference>
<dbReference type="OrthoDB" id="429145at2759"/>
<feature type="signal peptide" evidence="1">
    <location>
        <begin position="1"/>
        <end position="23"/>
    </location>
</feature>
<organism evidence="3 4">
    <name type="scientific">Kingdonia uniflora</name>
    <dbReference type="NCBI Taxonomy" id="39325"/>
    <lineage>
        <taxon>Eukaryota</taxon>
        <taxon>Viridiplantae</taxon>
        <taxon>Streptophyta</taxon>
        <taxon>Embryophyta</taxon>
        <taxon>Tracheophyta</taxon>
        <taxon>Spermatophyta</taxon>
        <taxon>Magnoliopsida</taxon>
        <taxon>Ranunculales</taxon>
        <taxon>Circaeasteraceae</taxon>
        <taxon>Kingdonia</taxon>
    </lineage>
</organism>
<dbReference type="AlphaFoldDB" id="A0A7J7NWE0"/>
<dbReference type="GO" id="GO:0004089">
    <property type="term" value="F:carbonate dehydratase activity"/>
    <property type="evidence" value="ECO:0007669"/>
    <property type="project" value="InterPro"/>
</dbReference>
<reference evidence="3 4" key="1">
    <citation type="journal article" date="2020" name="IScience">
        <title>Genome Sequencing of the Endangered Kingdonia uniflora (Circaeasteraceae, Ranunculales) Reveals Potential Mechanisms of Evolutionary Specialization.</title>
        <authorList>
            <person name="Sun Y."/>
            <person name="Deng T."/>
            <person name="Zhang A."/>
            <person name="Moore M.J."/>
            <person name="Landis J.B."/>
            <person name="Lin N."/>
            <person name="Zhang H."/>
            <person name="Zhang X."/>
            <person name="Huang J."/>
            <person name="Zhang X."/>
            <person name="Sun H."/>
            <person name="Wang H."/>
        </authorList>
    </citation>
    <scope>NUCLEOTIDE SEQUENCE [LARGE SCALE GENOMIC DNA]</scope>
    <source>
        <strain evidence="3">TB1705</strain>
        <tissue evidence="3">Leaf</tissue>
    </source>
</reference>
<dbReference type="GO" id="GO:0008270">
    <property type="term" value="F:zinc ion binding"/>
    <property type="evidence" value="ECO:0007669"/>
    <property type="project" value="InterPro"/>
</dbReference>
<name>A0A7J7NWE0_9MAGN</name>
<protein>
    <recommendedName>
        <fullName evidence="2">Alpha-carbonic anhydrase domain-containing protein</fullName>
    </recommendedName>
</protein>
<feature type="chain" id="PRO_5029442430" description="Alpha-carbonic anhydrase domain-containing protein" evidence="1">
    <location>
        <begin position="24"/>
        <end position="211"/>
    </location>
</feature>
<evidence type="ECO:0000256" key="1">
    <source>
        <dbReference type="SAM" id="SignalP"/>
    </source>
</evidence>
<keyword evidence="4" id="KW-1185">Reference proteome</keyword>
<dbReference type="Proteomes" id="UP000541444">
    <property type="component" value="Unassembled WGS sequence"/>
</dbReference>
<sequence length="211" mass="24144">MKNISKYPMLVLACLFFISQSTAIMSQEVENQTEFDYMTWSGKGPDRWGDLHAEWSACKLGRLQSPIDLLNNSVEVLPVLGKLNRTYKPTNATLKNRGHDIMCDPSKTSRAEMGAACRNSSSKWFDLEAHLVHFSLDTNATNKIAVLGILYQIGQPDPFLDEVRTISKEQMDLMRAAVHDNSEQNARPLQPLNDRDIHLYKRDKNQHMRFF</sequence>
<evidence type="ECO:0000313" key="3">
    <source>
        <dbReference type="EMBL" id="KAF6171507.1"/>
    </source>
</evidence>
<dbReference type="SUPFAM" id="SSF51069">
    <property type="entry name" value="Carbonic anhydrase"/>
    <property type="match status" value="1"/>
</dbReference>
<gene>
    <name evidence="3" type="ORF">GIB67_018031</name>
</gene>
<dbReference type="InterPro" id="IPR036398">
    <property type="entry name" value="CA_dom_sf"/>
</dbReference>
<comment type="caution">
    <text evidence="3">The sequence shown here is derived from an EMBL/GenBank/DDBJ whole genome shotgun (WGS) entry which is preliminary data.</text>
</comment>
<dbReference type="PANTHER" id="PTHR18952">
    <property type="entry name" value="CARBONIC ANHYDRASE"/>
    <property type="match status" value="1"/>
</dbReference>
<dbReference type="PANTHER" id="PTHR18952:SF208">
    <property type="entry name" value="CARBONIC ANHYDRASE XA-RELATED"/>
    <property type="match status" value="1"/>
</dbReference>
<dbReference type="InterPro" id="IPR041891">
    <property type="entry name" value="Alpha_CA_prokaryot-like"/>
</dbReference>
<evidence type="ECO:0000313" key="4">
    <source>
        <dbReference type="Proteomes" id="UP000541444"/>
    </source>
</evidence>
<dbReference type="InterPro" id="IPR001148">
    <property type="entry name" value="CA_dom"/>
</dbReference>
<dbReference type="EMBL" id="JACGCM010000479">
    <property type="protein sequence ID" value="KAF6171507.1"/>
    <property type="molecule type" value="Genomic_DNA"/>
</dbReference>
<accession>A0A7J7NWE0</accession>
<proteinExistence type="predicted"/>
<dbReference type="CDD" id="cd03124">
    <property type="entry name" value="alpha_CA_prokaryotic_like"/>
    <property type="match status" value="1"/>
</dbReference>
<keyword evidence="1" id="KW-0732">Signal</keyword>
<dbReference type="InterPro" id="IPR023561">
    <property type="entry name" value="Carbonic_anhydrase_a-class"/>
</dbReference>
<feature type="domain" description="Alpha-carbonic anhydrase" evidence="2">
    <location>
        <begin position="40"/>
        <end position="198"/>
    </location>
</feature>